<evidence type="ECO:0000256" key="2">
    <source>
        <dbReference type="ARBA" id="ARBA00007353"/>
    </source>
</evidence>
<dbReference type="Pfam" id="PF02578">
    <property type="entry name" value="Cu-oxidase_4"/>
    <property type="match status" value="1"/>
</dbReference>
<dbReference type="NCBIfam" id="TIGR00726">
    <property type="entry name" value="peptidoglycan editing factor PgeF"/>
    <property type="match status" value="1"/>
</dbReference>
<evidence type="ECO:0000256" key="3">
    <source>
        <dbReference type="ARBA" id="ARBA00022679"/>
    </source>
</evidence>
<dbReference type="PANTHER" id="PTHR30616">
    <property type="entry name" value="UNCHARACTERIZED PROTEIN YFIH"/>
    <property type="match status" value="1"/>
</dbReference>
<evidence type="ECO:0000256" key="1">
    <source>
        <dbReference type="ARBA" id="ARBA00000553"/>
    </source>
</evidence>
<dbReference type="InterPro" id="IPR038371">
    <property type="entry name" value="Cu_polyphenol_OxRdtase_sf"/>
</dbReference>
<comment type="similarity">
    <text evidence="2 10">Belongs to the purine nucleoside phosphorylase YfiH/LACC1 family.</text>
</comment>
<reference evidence="11" key="1">
    <citation type="submission" date="2021-05" db="EMBL/GenBank/DDBJ databases">
        <authorList>
            <person name="Tanabe Y."/>
        </authorList>
    </citation>
    <scope>NUCLEOTIDE SEQUENCE</scope>
    <source>
        <strain evidence="11">BOTRYCO-1</strain>
    </source>
</reference>
<name>A0ABQ4PXW2_9PROT</name>
<comment type="caution">
    <text evidence="11">The sequence shown here is derived from an EMBL/GenBank/DDBJ whole genome shotgun (WGS) entry which is preliminary data.</text>
</comment>
<sequence length="275" mass="29332">MPNLAIPFRSDGLHYDVPQALEPVRSSMLSQLAGFEHGFYGRRGGVSSGLYESLNCGPGSKDDAAAVLENRRRVAGHIGVSPERLLSAYQVHGAEALMVDGPFPGDRPQVDALVTRCPSIAPAVLTADCAPVLFADPSARIVAAAHAGWKGALGGVLEATMAKMIKLGGSPSRIVAAIGPCIGQASYEVGPEFVARFMDADSGNARFFIPGSDDRSHFDLKRYCAARLRGLGIGAVDIMAQDTYKEEALFFSNRRRILAGEVDYGRNISAIRILR</sequence>
<dbReference type="Proteomes" id="UP001161064">
    <property type="component" value="Unassembled WGS sequence"/>
</dbReference>
<evidence type="ECO:0000256" key="5">
    <source>
        <dbReference type="ARBA" id="ARBA00022801"/>
    </source>
</evidence>
<gene>
    <name evidence="11" type="ORF">PsB1_1663</name>
</gene>
<dbReference type="PANTHER" id="PTHR30616:SF2">
    <property type="entry name" value="PURINE NUCLEOSIDE PHOSPHORYLASE LACC1"/>
    <property type="match status" value="1"/>
</dbReference>
<comment type="catalytic activity">
    <reaction evidence="1">
        <text>inosine + phosphate = alpha-D-ribose 1-phosphate + hypoxanthine</text>
        <dbReference type="Rhea" id="RHEA:27646"/>
        <dbReference type="ChEBI" id="CHEBI:17368"/>
        <dbReference type="ChEBI" id="CHEBI:17596"/>
        <dbReference type="ChEBI" id="CHEBI:43474"/>
        <dbReference type="ChEBI" id="CHEBI:57720"/>
        <dbReference type="EC" id="2.4.2.1"/>
    </reaction>
    <physiologicalReaction direction="left-to-right" evidence="1">
        <dbReference type="Rhea" id="RHEA:27647"/>
    </physiologicalReaction>
</comment>
<dbReference type="CDD" id="cd16833">
    <property type="entry name" value="YfiH"/>
    <property type="match status" value="1"/>
</dbReference>
<keyword evidence="3" id="KW-0808">Transferase</keyword>
<evidence type="ECO:0000256" key="7">
    <source>
        <dbReference type="ARBA" id="ARBA00047989"/>
    </source>
</evidence>
<comment type="catalytic activity">
    <reaction evidence="7">
        <text>adenosine + H2O + H(+) = inosine + NH4(+)</text>
        <dbReference type="Rhea" id="RHEA:24408"/>
        <dbReference type="ChEBI" id="CHEBI:15377"/>
        <dbReference type="ChEBI" id="CHEBI:15378"/>
        <dbReference type="ChEBI" id="CHEBI:16335"/>
        <dbReference type="ChEBI" id="CHEBI:17596"/>
        <dbReference type="ChEBI" id="CHEBI:28938"/>
        <dbReference type="EC" id="3.5.4.4"/>
    </reaction>
    <physiologicalReaction direction="left-to-right" evidence="7">
        <dbReference type="Rhea" id="RHEA:24409"/>
    </physiologicalReaction>
</comment>
<dbReference type="RefSeq" id="WP_284360436.1">
    <property type="nucleotide sequence ID" value="NZ_BPFZ01000010.1"/>
</dbReference>
<keyword evidence="4" id="KW-0479">Metal-binding</keyword>
<evidence type="ECO:0000256" key="8">
    <source>
        <dbReference type="ARBA" id="ARBA00048968"/>
    </source>
</evidence>
<keyword evidence="12" id="KW-1185">Reference proteome</keyword>
<dbReference type="SUPFAM" id="SSF64438">
    <property type="entry name" value="CNF1/YfiH-like putative cysteine hydrolases"/>
    <property type="match status" value="1"/>
</dbReference>
<dbReference type="InterPro" id="IPR003730">
    <property type="entry name" value="Cu_polyphenol_OxRdtase"/>
</dbReference>
<keyword evidence="5" id="KW-0378">Hydrolase</keyword>
<evidence type="ECO:0000313" key="11">
    <source>
        <dbReference type="EMBL" id="GIU67509.1"/>
    </source>
</evidence>
<organism evidence="11 12">
    <name type="scientific">Candidatus Phycosocius spiralis</name>
    <dbReference type="NCBI Taxonomy" id="2815099"/>
    <lineage>
        <taxon>Bacteria</taxon>
        <taxon>Pseudomonadati</taxon>
        <taxon>Pseudomonadota</taxon>
        <taxon>Alphaproteobacteria</taxon>
        <taxon>Caulobacterales</taxon>
        <taxon>Caulobacterales incertae sedis</taxon>
        <taxon>Candidatus Phycosocius</taxon>
    </lineage>
</organism>
<evidence type="ECO:0000313" key="12">
    <source>
        <dbReference type="Proteomes" id="UP001161064"/>
    </source>
</evidence>
<comment type="catalytic activity">
    <reaction evidence="9">
        <text>S-methyl-5'-thioadenosine + phosphate = 5-(methylsulfanyl)-alpha-D-ribose 1-phosphate + adenine</text>
        <dbReference type="Rhea" id="RHEA:11852"/>
        <dbReference type="ChEBI" id="CHEBI:16708"/>
        <dbReference type="ChEBI" id="CHEBI:17509"/>
        <dbReference type="ChEBI" id="CHEBI:43474"/>
        <dbReference type="ChEBI" id="CHEBI:58533"/>
        <dbReference type="EC" id="2.4.2.28"/>
    </reaction>
    <physiologicalReaction direction="left-to-right" evidence="9">
        <dbReference type="Rhea" id="RHEA:11853"/>
    </physiologicalReaction>
</comment>
<dbReference type="Gene3D" id="3.60.140.10">
    <property type="entry name" value="CNF1/YfiH-like putative cysteine hydrolases"/>
    <property type="match status" value="1"/>
</dbReference>
<reference evidence="11" key="2">
    <citation type="journal article" date="2023" name="ISME Commun">
        <title>Characterization of a bloom-associated alphaproteobacterial lineage, 'Candidatus Phycosocius': insights into freshwater algal-bacterial interactions.</title>
        <authorList>
            <person name="Tanabe Y."/>
            <person name="Yamaguchi H."/>
            <person name="Yoshida M."/>
            <person name="Kai A."/>
            <person name="Okazaki Y."/>
        </authorList>
    </citation>
    <scope>NUCLEOTIDE SEQUENCE</scope>
    <source>
        <strain evidence="11">BOTRYCO-1</strain>
    </source>
</reference>
<accession>A0ABQ4PXW2</accession>
<evidence type="ECO:0000256" key="10">
    <source>
        <dbReference type="RuleBase" id="RU361274"/>
    </source>
</evidence>
<dbReference type="InterPro" id="IPR011324">
    <property type="entry name" value="Cytotoxic_necrot_fac-like_cat"/>
</dbReference>
<evidence type="ECO:0000256" key="9">
    <source>
        <dbReference type="ARBA" id="ARBA00049893"/>
    </source>
</evidence>
<keyword evidence="6" id="KW-0862">Zinc</keyword>
<comment type="catalytic activity">
    <reaction evidence="8">
        <text>adenosine + phosphate = alpha-D-ribose 1-phosphate + adenine</text>
        <dbReference type="Rhea" id="RHEA:27642"/>
        <dbReference type="ChEBI" id="CHEBI:16335"/>
        <dbReference type="ChEBI" id="CHEBI:16708"/>
        <dbReference type="ChEBI" id="CHEBI:43474"/>
        <dbReference type="ChEBI" id="CHEBI:57720"/>
        <dbReference type="EC" id="2.4.2.1"/>
    </reaction>
    <physiologicalReaction direction="left-to-right" evidence="8">
        <dbReference type="Rhea" id="RHEA:27643"/>
    </physiologicalReaction>
</comment>
<protein>
    <recommendedName>
        <fullName evidence="10">Purine nucleoside phosphorylase</fullName>
    </recommendedName>
</protein>
<dbReference type="EMBL" id="BPFZ01000010">
    <property type="protein sequence ID" value="GIU67509.1"/>
    <property type="molecule type" value="Genomic_DNA"/>
</dbReference>
<evidence type="ECO:0000256" key="4">
    <source>
        <dbReference type="ARBA" id="ARBA00022723"/>
    </source>
</evidence>
<proteinExistence type="inferred from homology"/>
<evidence type="ECO:0000256" key="6">
    <source>
        <dbReference type="ARBA" id="ARBA00022833"/>
    </source>
</evidence>